<comment type="subcellular location">
    <subcellularLocation>
        <location evidence="1">Endomembrane system</location>
        <topology evidence="1">Multi-pass membrane protein</topology>
    </subcellularLocation>
</comment>
<evidence type="ECO:0000256" key="5">
    <source>
        <dbReference type="ARBA" id="ARBA00022737"/>
    </source>
</evidence>
<dbReference type="GO" id="GO:0012505">
    <property type="term" value="C:endomembrane system"/>
    <property type="evidence" value="ECO:0007669"/>
    <property type="project" value="UniProtKB-SubCell"/>
</dbReference>
<reference evidence="12" key="1">
    <citation type="submission" date="2022-11" db="UniProtKB">
        <authorList>
            <consortium name="WormBaseParasite"/>
        </authorList>
    </citation>
    <scope>IDENTIFICATION</scope>
</reference>
<accession>A0A914DZ17</accession>
<dbReference type="PANTHER" id="PTHR13131">
    <property type="entry name" value="CYSTINOSIN"/>
    <property type="match status" value="1"/>
</dbReference>
<dbReference type="InterPro" id="IPR005282">
    <property type="entry name" value="LC_transporter"/>
</dbReference>
<feature type="transmembrane region" description="Helical" evidence="9">
    <location>
        <begin position="165"/>
        <end position="185"/>
    </location>
</feature>
<sequence>MYRVLCLTLILATCVKSSVLHLEFDPNPTAIVIHGSKVITVTYTQPLPTPLNLKFNSTPQISFDPTEITLKDDLKEAVINITAKKLSSAVFLEVTDCNLVGNDSAACPFNKSLTFGVVQVVHSQILSYLVVVTGWIYVAAWSACFYPQILLIYEHKSAQGCHFDFLVLNVLGYACYLIYNVMMYFSEDMQNLYLESHPKSLIPVLLNDVLFSLHGLFICIFTLLQCLYYELHRRNRASKVSPEEHKKEMEAKQMPHHPVHDDGHLMSYTCMVFCSLIGIFVIITASLSMMGVFTWLRFIDNLALIKMIITACKYYPQAVHNYKRKSTLGWSIARVWLDFIGGSMSIAQMILQAVNTDDWSGFIGNKGKLGIGLLSVGFDIVFVVQHYLLYYHQKPIDEEEEETVEKGKKY</sequence>
<dbReference type="GO" id="GO:0005765">
    <property type="term" value="C:lysosomal membrane"/>
    <property type="evidence" value="ECO:0007669"/>
    <property type="project" value="TreeGrafter"/>
</dbReference>
<feature type="transmembrane region" description="Helical" evidence="9">
    <location>
        <begin position="371"/>
        <end position="390"/>
    </location>
</feature>
<comment type="similarity">
    <text evidence="2">Belongs to the cystinosin family.</text>
</comment>
<dbReference type="Proteomes" id="UP000887540">
    <property type="component" value="Unplaced"/>
</dbReference>
<keyword evidence="11" id="KW-1185">Reference proteome</keyword>
<feature type="transmembrane region" description="Helical" evidence="9">
    <location>
        <begin position="125"/>
        <end position="153"/>
    </location>
</feature>
<dbReference type="NCBIfam" id="TIGR00951">
    <property type="entry name" value="2A43"/>
    <property type="match status" value="1"/>
</dbReference>
<name>A0A914DZ17_9BILA</name>
<dbReference type="SMART" id="SM00679">
    <property type="entry name" value="CTNS"/>
    <property type="match status" value="2"/>
</dbReference>
<comment type="catalytic activity">
    <reaction evidence="8">
        <text>L-cystine(out) + H(+)(out) = L-cystine(in) + H(+)(in)</text>
        <dbReference type="Rhea" id="RHEA:66172"/>
        <dbReference type="ChEBI" id="CHEBI:15378"/>
        <dbReference type="ChEBI" id="CHEBI:35491"/>
    </reaction>
    <physiologicalReaction direction="left-to-right" evidence="8">
        <dbReference type="Rhea" id="RHEA:66173"/>
    </physiologicalReaction>
</comment>
<feature type="transmembrane region" description="Helical" evidence="9">
    <location>
        <begin position="205"/>
        <end position="229"/>
    </location>
</feature>
<evidence type="ECO:0000256" key="4">
    <source>
        <dbReference type="ARBA" id="ARBA00022692"/>
    </source>
</evidence>
<evidence type="ECO:0000313" key="11">
    <source>
        <dbReference type="Proteomes" id="UP000887540"/>
    </source>
</evidence>
<keyword evidence="3" id="KW-0813">Transport</keyword>
<evidence type="ECO:0000256" key="9">
    <source>
        <dbReference type="SAM" id="Phobius"/>
    </source>
</evidence>
<evidence type="ECO:0000256" key="10">
    <source>
        <dbReference type="SAM" id="SignalP"/>
    </source>
</evidence>
<feature type="transmembrane region" description="Helical" evidence="9">
    <location>
        <begin position="265"/>
        <end position="289"/>
    </location>
</feature>
<dbReference type="Pfam" id="PF04193">
    <property type="entry name" value="PQ-loop"/>
    <property type="match status" value="2"/>
</dbReference>
<evidence type="ECO:0000256" key="7">
    <source>
        <dbReference type="ARBA" id="ARBA00023136"/>
    </source>
</evidence>
<evidence type="ECO:0000256" key="2">
    <source>
        <dbReference type="ARBA" id="ARBA00006855"/>
    </source>
</evidence>
<dbReference type="InterPro" id="IPR006603">
    <property type="entry name" value="PQ-loop_rpt"/>
</dbReference>
<dbReference type="GO" id="GO:0015184">
    <property type="term" value="F:L-cystine transmembrane transporter activity"/>
    <property type="evidence" value="ECO:0007669"/>
    <property type="project" value="TreeGrafter"/>
</dbReference>
<evidence type="ECO:0000256" key="1">
    <source>
        <dbReference type="ARBA" id="ARBA00004127"/>
    </source>
</evidence>
<keyword evidence="7 9" id="KW-0472">Membrane</keyword>
<keyword evidence="4 9" id="KW-0812">Transmembrane</keyword>
<evidence type="ECO:0000256" key="8">
    <source>
        <dbReference type="ARBA" id="ARBA00048473"/>
    </source>
</evidence>
<dbReference type="AlphaFoldDB" id="A0A914DZ17"/>
<evidence type="ECO:0000256" key="3">
    <source>
        <dbReference type="ARBA" id="ARBA00022448"/>
    </source>
</evidence>
<feature type="signal peptide" evidence="10">
    <location>
        <begin position="1"/>
        <end position="17"/>
    </location>
</feature>
<proteinExistence type="inferred from homology"/>
<keyword evidence="6 9" id="KW-1133">Transmembrane helix</keyword>
<keyword evidence="5" id="KW-0677">Repeat</keyword>
<dbReference type="Gene3D" id="1.20.1280.290">
    <property type="match status" value="2"/>
</dbReference>
<evidence type="ECO:0000256" key="6">
    <source>
        <dbReference type="ARBA" id="ARBA00022989"/>
    </source>
</evidence>
<dbReference type="WBParaSite" id="ACRNAN_scaffold4570.g20385.t1">
    <property type="protein sequence ID" value="ACRNAN_scaffold4570.g20385.t1"/>
    <property type="gene ID" value="ACRNAN_scaffold4570.g20385"/>
</dbReference>
<keyword evidence="10" id="KW-0732">Signal</keyword>
<protein>
    <submittedName>
        <fullName evidence="12">Cystinosin</fullName>
    </submittedName>
</protein>
<organism evidence="11 12">
    <name type="scientific">Acrobeloides nanus</name>
    <dbReference type="NCBI Taxonomy" id="290746"/>
    <lineage>
        <taxon>Eukaryota</taxon>
        <taxon>Metazoa</taxon>
        <taxon>Ecdysozoa</taxon>
        <taxon>Nematoda</taxon>
        <taxon>Chromadorea</taxon>
        <taxon>Rhabditida</taxon>
        <taxon>Tylenchina</taxon>
        <taxon>Cephalobomorpha</taxon>
        <taxon>Cephaloboidea</taxon>
        <taxon>Cephalobidae</taxon>
        <taxon>Acrobeloides</taxon>
    </lineage>
</organism>
<dbReference type="PANTHER" id="PTHR13131:SF5">
    <property type="entry name" value="CYSTINOSIN"/>
    <property type="match status" value="1"/>
</dbReference>
<evidence type="ECO:0000313" key="12">
    <source>
        <dbReference type="WBParaSite" id="ACRNAN_scaffold4570.g20385.t1"/>
    </source>
</evidence>
<feature type="chain" id="PRO_5036941415" evidence="10">
    <location>
        <begin position="18"/>
        <end position="410"/>
    </location>
</feature>